<dbReference type="AlphaFoldDB" id="A0A5B7JD81"/>
<gene>
    <name evidence="2" type="ORF">E2C01_087395</name>
</gene>
<name>A0A5B7JD81_PORTR</name>
<evidence type="ECO:0000313" key="2">
    <source>
        <dbReference type="EMBL" id="MPC92313.1"/>
    </source>
</evidence>
<reference evidence="2 3" key="1">
    <citation type="submission" date="2019-05" db="EMBL/GenBank/DDBJ databases">
        <title>Another draft genome of Portunus trituberculatus and its Hox gene families provides insights of decapod evolution.</title>
        <authorList>
            <person name="Jeong J.-H."/>
            <person name="Song I."/>
            <person name="Kim S."/>
            <person name="Choi T."/>
            <person name="Kim D."/>
            <person name="Ryu S."/>
            <person name="Kim W."/>
        </authorList>
    </citation>
    <scope>NUCLEOTIDE SEQUENCE [LARGE SCALE GENOMIC DNA]</scope>
    <source>
        <tissue evidence="2">Muscle</tissue>
    </source>
</reference>
<proteinExistence type="predicted"/>
<dbReference type="EMBL" id="VSRR010090799">
    <property type="protein sequence ID" value="MPC92313.1"/>
    <property type="molecule type" value="Genomic_DNA"/>
</dbReference>
<sequence length="98" mass="10953">MPILTAVVYTICRCLALNSTHSRLSYTILPPPPRSRRGSRRAALSPPTKSLPSLYVKFMKDNNFYLQQQLYHGLAGSCLGDNLKAWGLGDSKDLQKLM</sequence>
<evidence type="ECO:0000313" key="3">
    <source>
        <dbReference type="Proteomes" id="UP000324222"/>
    </source>
</evidence>
<dbReference type="Proteomes" id="UP000324222">
    <property type="component" value="Unassembled WGS sequence"/>
</dbReference>
<comment type="caution">
    <text evidence="2">The sequence shown here is derived from an EMBL/GenBank/DDBJ whole genome shotgun (WGS) entry which is preliminary data.</text>
</comment>
<organism evidence="2 3">
    <name type="scientific">Portunus trituberculatus</name>
    <name type="common">Swimming crab</name>
    <name type="synonym">Neptunus trituberculatus</name>
    <dbReference type="NCBI Taxonomy" id="210409"/>
    <lineage>
        <taxon>Eukaryota</taxon>
        <taxon>Metazoa</taxon>
        <taxon>Ecdysozoa</taxon>
        <taxon>Arthropoda</taxon>
        <taxon>Crustacea</taxon>
        <taxon>Multicrustacea</taxon>
        <taxon>Malacostraca</taxon>
        <taxon>Eumalacostraca</taxon>
        <taxon>Eucarida</taxon>
        <taxon>Decapoda</taxon>
        <taxon>Pleocyemata</taxon>
        <taxon>Brachyura</taxon>
        <taxon>Eubrachyura</taxon>
        <taxon>Portunoidea</taxon>
        <taxon>Portunidae</taxon>
        <taxon>Portuninae</taxon>
        <taxon>Portunus</taxon>
    </lineage>
</organism>
<evidence type="ECO:0000256" key="1">
    <source>
        <dbReference type="SAM" id="MobiDB-lite"/>
    </source>
</evidence>
<accession>A0A5B7JD81</accession>
<protein>
    <submittedName>
        <fullName evidence="2">Uncharacterized protein</fullName>
    </submittedName>
</protein>
<keyword evidence="3" id="KW-1185">Reference proteome</keyword>
<feature type="region of interest" description="Disordered" evidence="1">
    <location>
        <begin position="28"/>
        <end position="49"/>
    </location>
</feature>